<evidence type="ECO:0008006" key="3">
    <source>
        <dbReference type="Google" id="ProtNLM"/>
    </source>
</evidence>
<dbReference type="SUPFAM" id="SSF56672">
    <property type="entry name" value="DNA/RNA polymerases"/>
    <property type="match status" value="1"/>
</dbReference>
<gene>
    <name evidence="1" type="ORF">HOLleu_17391</name>
</gene>
<evidence type="ECO:0000313" key="1">
    <source>
        <dbReference type="EMBL" id="KAJ8036759.1"/>
    </source>
</evidence>
<comment type="caution">
    <text evidence="1">The sequence shown here is derived from an EMBL/GenBank/DDBJ whole genome shotgun (WGS) entry which is preliminary data.</text>
</comment>
<organism evidence="1 2">
    <name type="scientific">Holothuria leucospilota</name>
    <name type="common">Black long sea cucumber</name>
    <name type="synonym">Mertensiothuria leucospilota</name>
    <dbReference type="NCBI Taxonomy" id="206669"/>
    <lineage>
        <taxon>Eukaryota</taxon>
        <taxon>Metazoa</taxon>
        <taxon>Echinodermata</taxon>
        <taxon>Eleutherozoa</taxon>
        <taxon>Echinozoa</taxon>
        <taxon>Holothuroidea</taxon>
        <taxon>Aspidochirotacea</taxon>
        <taxon>Aspidochirotida</taxon>
        <taxon>Holothuriidae</taxon>
        <taxon>Holothuria</taxon>
    </lineage>
</organism>
<dbReference type="InterPro" id="IPR043502">
    <property type="entry name" value="DNA/RNA_pol_sf"/>
</dbReference>
<evidence type="ECO:0000313" key="2">
    <source>
        <dbReference type="Proteomes" id="UP001152320"/>
    </source>
</evidence>
<dbReference type="PANTHER" id="PTHR33568:SF3">
    <property type="entry name" value="DNA-DIRECTED DNA POLYMERASE"/>
    <property type="match status" value="1"/>
</dbReference>
<sequence length="111" mass="12798">MEFEMVKILRKLEPLVPRGAFVGGRTNGIKLYHEVKEGEQIKYVDFCSLYLYTNKHCSYPIGHPKVLTSNLIVARYDKLQWDCPLHCFVSARSVSPRFNMINSCSPYVVLV</sequence>
<name>A0A9Q1C241_HOLLE</name>
<dbReference type="PANTHER" id="PTHR33568">
    <property type="entry name" value="DNA POLYMERASE"/>
    <property type="match status" value="1"/>
</dbReference>
<protein>
    <recommendedName>
        <fullName evidence="3">DNA-directed DNA polymerase</fullName>
    </recommendedName>
</protein>
<dbReference type="OrthoDB" id="5871067at2759"/>
<accession>A0A9Q1C241</accession>
<dbReference type="AlphaFoldDB" id="A0A9Q1C241"/>
<reference evidence="1" key="1">
    <citation type="submission" date="2021-10" db="EMBL/GenBank/DDBJ databases">
        <title>Tropical sea cucumber genome reveals ecological adaptation and Cuvierian tubules defense mechanism.</title>
        <authorList>
            <person name="Chen T."/>
        </authorList>
    </citation>
    <scope>NUCLEOTIDE SEQUENCE</scope>
    <source>
        <strain evidence="1">Nanhai2018</strain>
        <tissue evidence="1">Muscle</tissue>
    </source>
</reference>
<keyword evidence="2" id="KW-1185">Reference proteome</keyword>
<dbReference type="Proteomes" id="UP001152320">
    <property type="component" value="Chromosome 8"/>
</dbReference>
<proteinExistence type="predicted"/>
<dbReference type="EMBL" id="JAIZAY010000008">
    <property type="protein sequence ID" value="KAJ8036759.1"/>
    <property type="molecule type" value="Genomic_DNA"/>
</dbReference>